<evidence type="ECO:0000313" key="2">
    <source>
        <dbReference type="Proteomes" id="UP001589833"/>
    </source>
</evidence>
<comment type="caution">
    <text evidence="1">The sequence shown here is derived from an EMBL/GenBank/DDBJ whole genome shotgun (WGS) entry which is preliminary data.</text>
</comment>
<reference evidence="1 2" key="1">
    <citation type="submission" date="2024-09" db="EMBL/GenBank/DDBJ databases">
        <authorList>
            <person name="Sun Q."/>
            <person name="Mori K."/>
        </authorList>
    </citation>
    <scope>NUCLEOTIDE SEQUENCE [LARGE SCALE GENOMIC DNA]</scope>
    <source>
        <strain evidence="1 2">NCAIM B.02301</strain>
    </source>
</reference>
<gene>
    <name evidence="1" type="ORF">ACFFH4_24080</name>
</gene>
<evidence type="ECO:0008006" key="3">
    <source>
        <dbReference type="Google" id="ProtNLM"/>
    </source>
</evidence>
<accession>A0ABV6NMI5</accession>
<keyword evidence="2" id="KW-1185">Reference proteome</keyword>
<dbReference type="EMBL" id="JBHLTR010000097">
    <property type="protein sequence ID" value="MFC0561958.1"/>
    <property type="molecule type" value="Genomic_DNA"/>
</dbReference>
<dbReference type="RefSeq" id="WP_273847785.1">
    <property type="nucleotide sequence ID" value="NZ_JAQQWT010000034.1"/>
</dbReference>
<organism evidence="1 2">
    <name type="scientific">Halalkalibacter alkalisediminis</name>
    <dbReference type="NCBI Taxonomy" id="935616"/>
    <lineage>
        <taxon>Bacteria</taxon>
        <taxon>Bacillati</taxon>
        <taxon>Bacillota</taxon>
        <taxon>Bacilli</taxon>
        <taxon>Bacillales</taxon>
        <taxon>Bacillaceae</taxon>
        <taxon>Halalkalibacter</taxon>
    </lineage>
</organism>
<protein>
    <recommendedName>
        <fullName evidence="3">Apea-like HEPN domain-containing protein</fullName>
    </recommendedName>
</protein>
<dbReference type="Proteomes" id="UP001589833">
    <property type="component" value="Unassembled WGS sequence"/>
</dbReference>
<name>A0ABV6NMI5_9BACI</name>
<proteinExistence type="predicted"/>
<sequence length="405" mass="48202">MEIHIGTKKVEESNEFLRCLWAEMEKEFGRCDWNYAPKKNGSKQRVFFGYMHINQDFSIAVMISYENKGSIHNLYFESTKKNLDIVKGTELYNRLKKVVKATRKKIGEYKELFIDAHIQSTSPIMPYTGENFEIKFINDKGFKMKFKINVYDEKHCGYQANKVINDVMDFLSVETDDIFWSVDEYDNYDELKFEETFIERDFMDENSLYWGYRTISKKGKQFLDLLTDCKRKDEEDLVLFLSACNHFHTARMQEEQIYKKYEDSLYERIGISQSEIATTMYLSALEVISLIGFKEEKCGSCGQVKYQISKRISQIAYRYLPSGYVKELLDKQFIDFYEHRSKYLHMGRKLVSEIPIQYYVPQLNLYAENMCDFPHNIHLSYLRECVGHCLRSFYKDKFMKSIKIT</sequence>
<evidence type="ECO:0000313" key="1">
    <source>
        <dbReference type="EMBL" id="MFC0561958.1"/>
    </source>
</evidence>